<dbReference type="EMBL" id="CP002042">
    <property type="protein sequence ID" value="ADH63726.1"/>
    <property type="molecule type" value="Genomic_DNA"/>
</dbReference>
<evidence type="ECO:0000313" key="4">
    <source>
        <dbReference type="EMBL" id="ADH63726.1"/>
    </source>
</evidence>
<proteinExistence type="predicted"/>
<dbReference type="Pfam" id="PF00072">
    <property type="entry name" value="Response_reg"/>
    <property type="match status" value="1"/>
</dbReference>
<dbReference type="AlphaFoldDB" id="D7BG23"/>
<reference evidence="4 5" key="1">
    <citation type="journal article" date="2010" name="Stand. Genomic Sci.">
        <title>Complete genome sequence of Meiothermus silvanus type strain (VI-R2).</title>
        <authorList>
            <person name="Sikorski J."/>
            <person name="Tindall B.J."/>
            <person name="Lowry S."/>
            <person name="Lucas S."/>
            <person name="Nolan M."/>
            <person name="Copeland A."/>
            <person name="Glavina Del Rio T."/>
            <person name="Tice H."/>
            <person name="Cheng J.F."/>
            <person name="Han C."/>
            <person name="Pitluck S."/>
            <person name="Liolios K."/>
            <person name="Ivanova N."/>
            <person name="Mavromatis K."/>
            <person name="Mikhailova N."/>
            <person name="Pati A."/>
            <person name="Goodwin L."/>
            <person name="Chen A."/>
            <person name="Palaniappan K."/>
            <person name="Land M."/>
            <person name="Hauser L."/>
            <person name="Chang Y.J."/>
            <person name="Jeffries C.D."/>
            <person name="Rohde M."/>
            <person name="Goker M."/>
            <person name="Woyke T."/>
            <person name="Bristow J."/>
            <person name="Eisen J.A."/>
            <person name="Markowitz V."/>
            <person name="Hugenholtz P."/>
            <person name="Kyrpides N.C."/>
            <person name="Klenk H.P."/>
            <person name="Lapidus A."/>
        </authorList>
    </citation>
    <scope>NUCLEOTIDE SEQUENCE [LARGE SCALE GENOMIC DNA]</scope>
    <source>
        <strain evidence="5">ATCC 700542 / DSM 9946 / VI-R2</strain>
    </source>
</reference>
<accession>D7BG23</accession>
<protein>
    <submittedName>
        <fullName evidence="4">Response regulator receiver protein</fullName>
    </submittedName>
</protein>
<dbReference type="Gene3D" id="3.40.50.2300">
    <property type="match status" value="1"/>
</dbReference>
<dbReference type="InterPro" id="IPR001789">
    <property type="entry name" value="Sig_transdc_resp-reg_receiver"/>
</dbReference>
<dbReference type="STRING" id="526227.Mesil_1849"/>
<dbReference type="GO" id="GO:0000160">
    <property type="term" value="P:phosphorelay signal transduction system"/>
    <property type="evidence" value="ECO:0007669"/>
    <property type="project" value="InterPro"/>
</dbReference>
<name>D7BG23_ALLS1</name>
<dbReference type="SMART" id="SM00448">
    <property type="entry name" value="REC"/>
    <property type="match status" value="1"/>
</dbReference>
<dbReference type="PROSITE" id="PS50110">
    <property type="entry name" value="RESPONSE_REGULATORY"/>
    <property type="match status" value="1"/>
</dbReference>
<dbReference type="PANTHER" id="PTHR44591:SF3">
    <property type="entry name" value="RESPONSE REGULATORY DOMAIN-CONTAINING PROTEIN"/>
    <property type="match status" value="1"/>
</dbReference>
<dbReference type="SUPFAM" id="SSF52172">
    <property type="entry name" value="CheY-like"/>
    <property type="match status" value="1"/>
</dbReference>
<dbReference type="Gene3D" id="3.30.450.30">
    <property type="entry name" value="Dynein light chain 2a, cytoplasmic"/>
    <property type="match status" value="1"/>
</dbReference>
<keyword evidence="1 2" id="KW-0597">Phosphoprotein</keyword>
<dbReference type="KEGG" id="msv:Mesil_1849"/>
<keyword evidence="5" id="KW-1185">Reference proteome</keyword>
<feature type="domain" description="Response regulatory" evidence="3">
    <location>
        <begin position="3"/>
        <end position="119"/>
    </location>
</feature>
<dbReference type="RefSeq" id="WP_013158283.1">
    <property type="nucleotide sequence ID" value="NC_014212.1"/>
</dbReference>
<evidence type="ECO:0000259" key="3">
    <source>
        <dbReference type="PROSITE" id="PS50110"/>
    </source>
</evidence>
<evidence type="ECO:0000256" key="1">
    <source>
        <dbReference type="ARBA" id="ARBA00022553"/>
    </source>
</evidence>
<gene>
    <name evidence="4" type="ordered locus">Mesil_1849</name>
</gene>
<dbReference type="InterPro" id="IPR011006">
    <property type="entry name" value="CheY-like_superfamily"/>
</dbReference>
<dbReference type="InterPro" id="IPR050595">
    <property type="entry name" value="Bact_response_regulator"/>
</dbReference>
<dbReference type="Proteomes" id="UP000001916">
    <property type="component" value="Chromosome"/>
</dbReference>
<dbReference type="HOGENOM" id="CLU_1097205_0_0_0"/>
<feature type="modified residue" description="4-aspartylphosphate" evidence="2">
    <location>
        <position position="52"/>
    </location>
</feature>
<dbReference type="PANTHER" id="PTHR44591">
    <property type="entry name" value="STRESS RESPONSE REGULATOR PROTEIN 1"/>
    <property type="match status" value="1"/>
</dbReference>
<sequence length="263" mass="28031">MPKVLVVDDSVSVRKALERILAPRSLVVSSANSAEQALEQITHDKPDLIIADVIMPGLSGFDLCELIRKNPVYGHVPVILISGIVDAAVLRQAEEAGAFSVVRKPFTPEDLLPRVDAALAKFAPIAPDAPEPVKPAPAPLEPTPREALPEEYLRPFLEKPEVEAALLVNRKAEILSQVGQALVDPSVIATYARTLASIAGALGEHLGGVGLQGVSLEYQGRNVFLAKLSSDNFLVLIINSATTPGTVRYMVQKAASQAQSLRA</sequence>
<dbReference type="eggNOG" id="COG0745">
    <property type="taxonomic scope" value="Bacteria"/>
</dbReference>
<organism evidence="4 5">
    <name type="scientific">Allomeiothermus silvanus (strain ATCC 700542 / DSM 9946 / NBRC 106475 / NCIMB 13440 / VI-R2)</name>
    <name type="common">Thermus silvanus</name>
    <dbReference type="NCBI Taxonomy" id="526227"/>
    <lineage>
        <taxon>Bacteria</taxon>
        <taxon>Thermotogati</taxon>
        <taxon>Deinococcota</taxon>
        <taxon>Deinococci</taxon>
        <taxon>Thermales</taxon>
        <taxon>Thermaceae</taxon>
        <taxon>Allomeiothermus</taxon>
    </lineage>
</organism>
<dbReference type="CDD" id="cd00156">
    <property type="entry name" value="REC"/>
    <property type="match status" value="1"/>
</dbReference>
<evidence type="ECO:0000256" key="2">
    <source>
        <dbReference type="PROSITE-ProRule" id="PRU00169"/>
    </source>
</evidence>
<dbReference type="OrthoDB" id="9790669at2"/>
<dbReference type="SUPFAM" id="SSF103196">
    <property type="entry name" value="Roadblock/LC7 domain"/>
    <property type="match status" value="1"/>
</dbReference>
<evidence type="ECO:0000313" key="5">
    <source>
        <dbReference type="Proteomes" id="UP000001916"/>
    </source>
</evidence>